<dbReference type="InterPro" id="IPR037883">
    <property type="entry name" value="Knr4/Smi1-like_sf"/>
</dbReference>
<dbReference type="SMART" id="SM00860">
    <property type="entry name" value="SMI1_KNR4"/>
    <property type="match status" value="1"/>
</dbReference>
<sequence>MLLFNSITDVINYLKTNLDDTDITLNKGASKNQIEAVENAYNIKLPDDIRQFYEFADGFISEEDQFRIIDLNEIITDRRDGNELHFAEYLTYCDMWGLKVEPDDHNRYSITYPYKGDIILTNSFTEFLRRFLTGGVFETGGLYDWRDKIIKLQN</sequence>
<dbReference type="SUPFAM" id="SSF160631">
    <property type="entry name" value="SMI1/KNR4-like"/>
    <property type="match status" value="1"/>
</dbReference>
<dbReference type="Gene3D" id="3.40.1580.10">
    <property type="entry name" value="SMI1/KNR4-like"/>
    <property type="match status" value="1"/>
</dbReference>
<dbReference type="OrthoDB" id="1494506at2"/>
<proteinExistence type="predicted"/>
<protein>
    <submittedName>
        <fullName evidence="2">SMI1/KNR4 family protein</fullName>
    </submittedName>
</protein>
<evidence type="ECO:0000259" key="1">
    <source>
        <dbReference type="SMART" id="SM00860"/>
    </source>
</evidence>
<evidence type="ECO:0000313" key="3">
    <source>
        <dbReference type="Proteomes" id="UP000321362"/>
    </source>
</evidence>
<feature type="domain" description="Knr4/Smi1-like" evidence="1">
    <location>
        <begin position="28"/>
        <end position="130"/>
    </location>
</feature>
<name>A0A5B8W1L5_9SPHI</name>
<gene>
    <name evidence="2" type="ORF">FSB76_17195</name>
</gene>
<accession>A0A5B8W1L5</accession>
<dbReference type="Pfam" id="PF09346">
    <property type="entry name" value="SMI1_KNR4"/>
    <property type="match status" value="1"/>
</dbReference>
<dbReference type="KEGG" id="mgk:FSB76_17195"/>
<reference evidence="2 3" key="1">
    <citation type="journal article" date="2013" name="J. Microbiol.">
        <title>Mucilaginibacter ginsenosidivorax sp. nov., with ginsenoside converting activity isolated from sediment.</title>
        <authorList>
            <person name="Kim J.K."/>
            <person name="Choi T.E."/>
            <person name="Liu Q.M."/>
            <person name="Park H.Y."/>
            <person name="Yi T.H."/>
            <person name="Yoon M.H."/>
            <person name="Kim S.C."/>
            <person name="Im W.T."/>
        </authorList>
    </citation>
    <scope>NUCLEOTIDE SEQUENCE [LARGE SCALE GENOMIC DNA]</scope>
    <source>
        <strain evidence="2 3">KHI28</strain>
    </source>
</reference>
<dbReference type="RefSeq" id="WP_147055428.1">
    <property type="nucleotide sequence ID" value="NZ_CP042437.1"/>
</dbReference>
<organism evidence="2 3">
    <name type="scientific">Mucilaginibacter ginsenosidivorax</name>
    <dbReference type="NCBI Taxonomy" id="862126"/>
    <lineage>
        <taxon>Bacteria</taxon>
        <taxon>Pseudomonadati</taxon>
        <taxon>Bacteroidota</taxon>
        <taxon>Sphingobacteriia</taxon>
        <taxon>Sphingobacteriales</taxon>
        <taxon>Sphingobacteriaceae</taxon>
        <taxon>Mucilaginibacter</taxon>
    </lineage>
</organism>
<dbReference type="Proteomes" id="UP000321362">
    <property type="component" value="Chromosome"/>
</dbReference>
<evidence type="ECO:0000313" key="2">
    <source>
        <dbReference type="EMBL" id="QEC77593.1"/>
    </source>
</evidence>
<dbReference type="EMBL" id="CP042437">
    <property type="protein sequence ID" value="QEC77593.1"/>
    <property type="molecule type" value="Genomic_DNA"/>
</dbReference>
<dbReference type="InterPro" id="IPR018958">
    <property type="entry name" value="Knr4/Smi1-like_dom"/>
</dbReference>
<dbReference type="AlphaFoldDB" id="A0A5B8W1L5"/>
<keyword evidence="3" id="KW-1185">Reference proteome</keyword>